<protein>
    <submittedName>
        <fullName evidence="2">Uncharacterized protein</fullName>
    </submittedName>
</protein>
<accession>A0ABD1ZJ04</accession>
<gene>
    <name evidence="2" type="ORF">R1flu_019556</name>
</gene>
<dbReference type="Proteomes" id="UP001605036">
    <property type="component" value="Unassembled WGS sequence"/>
</dbReference>
<name>A0ABD1ZJ04_9MARC</name>
<evidence type="ECO:0000313" key="2">
    <source>
        <dbReference type="EMBL" id="KAL2651428.1"/>
    </source>
</evidence>
<sequence>MISLPPAETSYSTQKKGTRSNYPNTTNLRRQPQLRTRNLKGREFSSGEIHLLAPPAKLWPANFNFIALVLLDGSSTQAFNFCICTVELCSESSVLCRAVSCVECVVSVGNQYSPLQLQLLGLEKQARVLVITDLSADKTAADFIVKNSLNPDEAHELAKAIKDHERRPQGREVRTLDDPKI</sequence>
<comment type="caution">
    <text evidence="2">The sequence shown here is derived from an EMBL/GenBank/DDBJ whole genome shotgun (WGS) entry which is preliminary data.</text>
</comment>
<evidence type="ECO:0000313" key="3">
    <source>
        <dbReference type="Proteomes" id="UP001605036"/>
    </source>
</evidence>
<proteinExistence type="predicted"/>
<feature type="region of interest" description="Disordered" evidence="1">
    <location>
        <begin position="162"/>
        <end position="181"/>
    </location>
</feature>
<reference evidence="2 3" key="1">
    <citation type="submission" date="2024-09" db="EMBL/GenBank/DDBJ databases">
        <title>Chromosome-scale assembly of Riccia fluitans.</title>
        <authorList>
            <person name="Paukszto L."/>
            <person name="Sawicki J."/>
            <person name="Karawczyk K."/>
            <person name="Piernik-Szablinska J."/>
            <person name="Szczecinska M."/>
            <person name="Mazdziarz M."/>
        </authorList>
    </citation>
    <scope>NUCLEOTIDE SEQUENCE [LARGE SCALE GENOMIC DNA]</scope>
    <source>
        <strain evidence="2">Rf_01</strain>
        <tissue evidence="2">Aerial parts of the thallus</tissue>
    </source>
</reference>
<feature type="region of interest" description="Disordered" evidence="1">
    <location>
        <begin position="1"/>
        <end position="29"/>
    </location>
</feature>
<dbReference type="EMBL" id="JBHFFA010000001">
    <property type="protein sequence ID" value="KAL2651428.1"/>
    <property type="molecule type" value="Genomic_DNA"/>
</dbReference>
<organism evidence="2 3">
    <name type="scientific">Riccia fluitans</name>
    <dbReference type="NCBI Taxonomy" id="41844"/>
    <lineage>
        <taxon>Eukaryota</taxon>
        <taxon>Viridiplantae</taxon>
        <taxon>Streptophyta</taxon>
        <taxon>Embryophyta</taxon>
        <taxon>Marchantiophyta</taxon>
        <taxon>Marchantiopsida</taxon>
        <taxon>Marchantiidae</taxon>
        <taxon>Marchantiales</taxon>
        <taxon>Ricciaceae</taxon>
        <taxon>Riccia</taxon>
    </lineage>
</organism>
<feature type="compositionally biased region" description="Polar residues" evidence="1">
    <location>
        <begin position="9"/>
        <end position="29"/>
    </location>
</feature>
<evidence type="ECO:0000256" key="1">
    <source>
        <dbReference type="SAM" id="MobiDB-lite"/>
    </source>
</evidence>
<keyword evidence="3" id="KW-1185">Reference proteome</keyword>
<dbReference type="AlphaFoldDB" id="A0ABD1ZJ04"/>